<dbReference type="SUPFAM" id="SSF52047">
    <property type="entry name" value="RNI-like"/>
    <property type="match status" value="1"/>
</dbReference>
<name>A0ABR3NHA4_9TELE</name>
<dbReference type="SMART" id="SM00368">
    <property type="entry name" value="LRR_RI"/>
    <property type="match status" value="6"/>
</dbReference>
<dbReference type="Pfam" id="PF17776">
    <property type="entry name" value="NLRC4_HD2"/>
    <property type="match status" value="1"/>
</dbReference>
<dbReference type="Gene3D" id="3.40.50.300">
    <property type="entry name" value="P-loop containing nucleotide triphosphate hydrolases"/>
    <property type="match status" value="1"/>
</dbReference>
<evidence type="ECO:0000256" key="3">
    <source>
        <dbReference type="ARBA" id="ARBA00022614"/>
    </source>
</evidence>
<comment type="subcellular location">
    <subcellularLocation>
        <location evidence="1">Cytoplasm</location>
    </subcellularLocation>
</comment>
<dbReference type="Gene3D" id="3.80.10.10">
    <property type="entry name" value="Ribonuclease Inhibitor"/>
    <property type="match status" value="2"/>
</dbReference>
<keyword evidence="2" id="KW-0963">Cytoplasm</keyword>
<dbReference type="EMBL" id="JAYMGO010000004">
    <property type="protein sequence ID" value="KAL1276117.1"/>
    <property type="molecule type" value="Genomic_DNA"/>
</dbReference>
<evidence type="ECO:0000256" key="4">
    <source>
        <dbReference type="ARBA" id="ARBA00022737"/>
    </source>
</evidence>
<feature type="region of interest" description="Disordered" evidence="7">
    <location>
        <begin position="957"/>
        <end position="976"/>
    </location>
</feature>
<dbReference type="Pfam" id="PF05729">
    <property type="entry name" value="NACHT"/>
    <property type="match status" value="1"/>
</dbReference>
<gene>
    <name evidence="9" type="ORF">QQF64_035740</name>
</gene>
<evidence type="ECO:0000256" key="2">
    <source>
        <dbReference type="ARBA" id="ARBA00022490"/>
    </source>
</evidence>
<keyword evidence="4" id="KW-0677">Repeat</keyword>
<protein>
    <recommendedName>
        <fullName evidence="8">FISNA domain-containing protein</fullName>
    </recommendedName>
</protein>
<keyword evidence="10" id="KW-1185">Reference proteome</keyword>
<feature type="domain" description="FISNA" evidence="8">
    <location>
        <begin position="71"/>
        <end position="140"/>
    </location>
</feature>
<proteinExistence type="predicted"/>
<keyword evidence="3" id="KW-0433">Leucine-rich repeat</keyword>
<evidence type="ECO:0000256" key="5">
    <source>
        <dbReference type="ARBA" id="ARBA00022741"/>
    </source>
</evidence>
<sequence>MSHCEDKEEEGVVQYQNQRAASPESRCVSMKSDESIAQPLTFSDETLTCNHRNDQDFHQLVDDGLQNVKDQHKTSMKNKYESFFEIVKPQNNQILLNRIYTQHYIIEGTSEWVNEEHEVLHMEKTPRTQDNPIYCNDIFKPSPEPACEEKGKIKTVLTKGIAGIEKSVSVKKVILDWANGKANQDVDFMCVLPFRELNLIRDGQYSLHKLLLHFHPDLQDLDLKAYEKCKLMFIFDGLDESRMTLTFSDSENISDVTETSSVGVLISNLMKGELLPSALIWITSRPASASQIPSKYIDRVTEIQGFSEHQKEEYFRKSISDEHQASRIISHIRSARSLHIMCQIPVFCWISSTVLQKFLKEDLSAEIPQTLTEMYIHFLLIQINLGNQKNEERVPEKLLQSNREVIVKLAELAFKHLMKGNVIFYEEDLRESGIDGTDTLVYFGICTEIFEEPVTHQRKVYSFIHLSFQEFLAAFYVVYSYLIKKKETLQCFLDDKNKLCKYKRKRYVAMRNCLCELLISAVDKTLQTENGHLDLFLRFLLGISQESNLELLNELLTRTENSYDTIKGIPLYITDKIKGYENLSANKSISLFLCLLEMNDQTLYREIQEFVKSEKQSWNKPSSAHCSAIAYTLQMSEEVLDEFDPMKYNTTDESRIRLIPAVMNCRNALLTGCGLTDQQCEMLSLALRSSNSHLRKLDLSNNDLQDSGVNLLSVGLKSSQCQLNILRLVGCRLSDQCCGRLSSVLQSSISDLRELDLSNNNLHDSGVNLLSVGLRSSYCQLNILRFALCNLTGQCCESLASALQSSNSCLRELDLSNNDLRDSGVRFLCDGLKSLHCQLNILRLSGCMVTEEGCCYLSSALNSNPSHLKELDLSYNHPGESGVKLLSDLLNHPNCALDKLNVDHGGEFRITAGLHKYFCDLTMDPNTANPNLILSEEERKVVFFVSINLKKSTKVKKTNSQSSCKPKSANLDVGTF</sequence>
<dbReference type="Pfam" id="PF17779">
    <property type="entry name" value="WHD_NOD2"/>
    <property type="match status" value="1"/>
</dbReference>
<evidence type="ECO:0000256" key="6">
    <source>
        <dbReference type="ARBA" id="ARBA00022840"/>
    </source>
</evidence>
<dbReference type="InterPro" id="IPR051261">
    <property type="entry name" value="NLR"/>
</dbReference>
<dbReference type="InterPro" id="IPR001611">
    <property type="entry name" value="Leu-rich_rpt"/>
</dbReference>
<accession>A0ABR3NHA4</accession>
<evidence type="ECO:0000313" key="9">
    <source>
        <dbReference type="EMBL" id="KAL1276117.1"/>
    </source>
</evidence>
<dbReference type="Pfam" id="PF14484">
    <property type="entry name" value="FISNA"/>
    <property type="match status" value="1"/>
</dbReference>
<dbReference type="InterPro" id="IPR043136">
    <property type="entry name" value="B30.2/SPRY_sf"/>
</dbReference>
<dbReference type="Pfam" id="PF13516">
    <property type="entry name" value="LRR_6"/>
    <property type="match status" value="4"/>
</dbReference>
<dbReference type="Proteomes" id="UP001558613">
    <property type="component" value="Unassembled WGS sequence"/>
</dbReference>
<dbReference type="Gene3D" id="2.60.120.920">
    <property type="match status" value="1"/>
</dbReference>
<evidence type="ECO:0000256" key="7">
    <source>
        <dbReference type="SAM" id="MobiDB-lite"/>
    </source>
</evidence>
<evidence type="ECO:0000256" key="1">
    <source>
        <dbReference type="ARBA" id="ARBA00004496"/>
    </source>
</evidence>
<reference evidence="9 10" key="1">
    <citation type="submission" date="2023-09" db="EMBL/GenBank/DDBJ databases">
        <authorList>
            <person name="Wang M."/>
        </authorList>
    </citation>
    <scope>NUCLEOTIDE SEQUENCE [LARGE SCALE GENOMIC DNA]</scope>
    <source>
        <strain evidence="9">GT-2023</strain>
        <tissue evidence="9">Liver</tissue>
    </source>
</reference>
<dbReference type="InterPro" id="IPR041267">
    <property type="entry name" value="NLRP_HD2"/>
</dbReference>
<keyword evidence="6" id="KW-0067">ATP-binding</keyword>
<dbReference type="InterPro" id="IPR027417">
    <property type="entry name" value="P-loop_NTPase"/>
</dbReference>
<dbReference type="PROSITE" id="PS51450">
    <property type="entry name" value="LRR"/>
    <property type="match status" value="3"/>
</dbReference>
<dbReference type="SMART" id="SM01288">
    <property type="entry name" value="FISNA"/>
    <property type="match status" value="1"/>
</dbReference>
<organism evidence="9 10">
    <name type="scientific">Cirrhinus molitorella</name>
    <name type="common">mud carp</name>
    <dbReference type="NCBI Taxonomy" id="172907"/>
    <lineage>
        <taxon>Eukaryota</taxon>
        <taxon>Metazoa</taxon>
        <taxon>Chordata</taxon>
        <taxon>Craniata</taxon>
        <taxon>Vertebrata</taxon>
        <taxon>Euteleostomi</taxon>
        <taxon>Actinopterygii</taxon>
        <taxon>Neopterygii</taxon>
        <taxon>Teleostei</taxon>
        <taxon>Ostariophysi</taxon>
        <taxon>Cypriniformes</taxon>
        <taxon>Cyprinidae</taxon>
        <taxon>Labeoninae</taxon>
        <taxon>Labeonini</taxon>
        <taxon>Cirrhinus</taxon>
    </lineage>
</organism>
<dbReference type="PANTHER" id="PTHR24106">
    <property type="entry name" value="NACHT, LRR AND CARD DOMAINS-CONTAINING"/>
    <property type="match status" value="1"/>
</dbReference>
<evidence type="ECO:0000259" key="8">
    <source>
        <dbReference type="SMART" id="SM01288"/>
    </source>
</evidence>
<dbReference type="InterPro" id="IPR007111">
    <property type="entry name" value="NACHT_NTPase"/>
</dbReference>
<keyword evidence="5" id="KW-0547">Nucleotide-binding</keyword>
<feature type="region of interest" description="Disordered" evidence="7">
    <location>
        <begin position="1"/>
        <end position="25"/>
    </location>
</feature>
<dbReference type="InterPro" id="IPR029495">
    <property type="entry name" value="NACHT-assoc"/>
</dbReference>
<dbReference type="InterPro" id="IPR041075">
    <property type="entry name" value="NOD1/2_WH"/>
</dbReference>
<dbReference type="InterPro" id="IPR032675">
    <property type="entry name" value="LRR_dom_sf"/>
</dbReference>
<evidence type="ECO:0000313" key="10">
    <source>
        <dbReference type="Proteomes" id="UP001558613"/>
    </source>
</evidence>
<comment type="caution">
    <text evidence="9">The sequence shown here is derived from an EMBL/GenBank/DDBJ whole genome shotgun (WGS) entry which is preliminary data.</text>
</comment>